<dbReference type="GO" id="GO:0004842">
    <property type="term" value="F:ubiquitin-protein transferase activity"/>
    <property type="evidence" value="ECO:0007669"/>
    <property type="project" value="TreeGrafter"/>
</dbReference>
<dbReference type="InterPro" id="IPR052079">
    <property type="entry name" value="E3_ligase/Copine_domain"/>
</dbReference>
<dbReference type="GO" id="GO:0005634">
    <property type="term" value="C:nucleus"/>
    <property type="evidence" value="ECO:0007669"/>
    <property type="project" value="TreeGrafter"/>
</dbReference>
<dbReference type="EMBL" id="CM010721">
    <property type="protein sequence ID" value="RZC71301.1"/>
    <property type="molecule type" value="Genomic_DNA"/>
</dbReference>
<sequence length="249" mass="27621">VAEALAKADLATSSLIVGIDFSISNTWAGRRSFNGRSLHQIGDAQNPYEQVLWLTGRTLAYMKDKLIHCFGFGDASTQDQNVFSFREDKLPCNGLLEVLTRYRTIASNLKLAGPTSYVAIIGMAMAIAGKNVGKHHVLLIISDARMTRSVDTDSGELSWFEQKTVNAIAKAREYSLSIIVVGVGDEPPSMVLSCRENSYLRAYDNFKYVNFTETMSRDAHLSSKEIEFALAAFKEISKHKNTNKRKLLG</sequence>
<feature type="domain" description="Copine C-terminal" evidence="1">
    <location>
        <begin position="37"/>
        <end position="239"/>
    </location>
</feature>
<accession>A0A4Y7KGL6</accession>
<dbReference type="Gramene" id="RZC71301">
    <property type="protein sequence ID" value="RZC71301"/>
    <property type="gene ID" value="C5167_034519"/>
</dbReference>
<dbReference type="PANTHER" id="PTHR45751:SF29">
    <property type="entry name" value="E3 UBIQUITIN-PROTEIN LIGASE RGLG2"/>
    <property type="match status" value="1"/>
</dbReference>
<proteinExistence type="predicted"/>
<name>A0A4Y7KGL6_PAPSO</name>
<protein>
    <recommendedName>
        <fullName evidence="1">Copine C-terminal domain-containing protein</fullName>
    </recommendedName>
</protein>
<evidence type="ECO:0000313" key="2">
    <source>
        <dbReference type="EMBL" id="RZC71301.1"/>
    </source>
</evidence>
<dbReference type="GO" id="GO:0016567">
    <property type="term" value="P:protein ubiquitination"/>
    <property type="evidence" value="ECO:0007669"/>
    <property type="project" value="TreeGrafter"/>
</dbReference>
<dbReference type="PANTHER" id="PTHR45751">
    <property type="entry name" value="COPINE FAMILY PROTEIN 1"/>
    <property type="match status" value="1"/>
</dbReference>
<dbReference type="Proteomes" id="UP000316621">
    <property type="component" value="Chromosome 7"/>
</dbReference>
<dbReference type="SUPFAM" id="SSF53300">
    <property type="entry name" value="vWA-like"/>
    <property type="match status" value="1"/>
</dbReference>
<keyword evidence="3" id="KW-1185">Reference proteome</keyword>
<organism evidence="2 3">
    <name type="scientific">Papaver somniferum</name>
    <name type="common">Opium poppy</name>
    <dbReference type="NCBI Taxonomy" id="3469"/>
    <lineage>
        <taxon>Eukaryota</taxon>
        <taxon>Viridiplantae</taxon>
        <taxon>Streptophyta</taxon>
        <taxon>Embryophyta</taxon>
        <taxon>Tracheophyta</taxon>
        <taxon>Spermatophyta</taxon>
        <taxon>Magnoliopsida</taxon>
        <taxon>Ranunculales</taxon>
        <taxon>Papaveraceae</taxon>
        <taxon>Papaveroideae</taxon>
        <taxon>Papaver</taxon>
    </lineage>
</organism>
<evidence type="ECO:0000313" key="3">
    <source>
        <dbReference type="Proteomes" id="UP000316621"/>
    </source>
</evidence>
<feature type="non-terminal residue" evidence="2">
    <location>
        <position position="1"/>
    </location>
</feature>
<gene>
    <name evidence="2" type="ORF">C5167_034519</name>
</gene>
<evidence type="ECO:0000259" key="1">
    <source>
        <dbReference type="Pfam" id="PF07002"/>
    </source>
</evidence>
<dbReference type="AlphaFoldDB" id="A0A4Y7KGL6"/>
<dbReference type="InterPro" id="IPR036465">
    <property type="entry name" value="vWFA_dom_sf"/>
</dbReference>
<reference evidence="2 3" key="1">
    <citation type="journal article" date="2018" name="Science">
        <title>The opium poppy genome and morphinan production.</title>
        <authorList>
            <person name="Guo L."/>
            <person name="Winzer T."/>
            <person name="Yang X."/>
            <person name="Li Y."/>
            <person name="Ning Z."/>
            <person name="He Z."/>
            <person name="Teodor R."/>
            <person name="Lu Y."/>
            <person name="Bowser T.A."/>
            <person name="Graham I.A."/>
            <person name="Ye K."/>
        </authorList>
    </citation>
    <scope>NUCLEOTIDE SEQUENCE [LARGE SCALE GENOMIC DNA]</scope>
    <source>
        <strain evidence="3">cv. HN1</strain>
        <tissue evidence="2">Leaves</tissue>
    </source>
</reference>
<dbReference type="Pfam" id="PF07002">
    <property type="entry name" value="Copine"/>
    <property type="match status" value="1"/>
</dbReference>
<dbReference type="InterPro" id="IPR010734">
    <property type="entry name" value="Copine_C"/>
</dbReference>